<feature type="domain" description="Sulfatase N-terminal" evidence="1">
    <location>
        <begin position="1"/>
        <end position="39"/>
    </location>
</feature>
<dbReference type="GO" id="GO:0005539">
    <property type="term" value="F:glycosaminoglycan binding"/>
    <property type="evidence" value="ECO:0007669"/>
    <property type="project" value="TreeGrafter"/>
</dbReference>
<reference evidence="2" key="1">
    <citation type="submission" date="2014-06" db="EMBL/GenBank/DDBJ databases">
        <title>Porothramycin biosynthetic cluster.</title>
        <authorList>
            <person name="Najmanova L."/>
            <person name="Ulanova D."/>
            <person name="Jelinkova M."/>
            <person name="Janata J."/>
        </authorList>
    </citation>
    <scope>NUCLEOTIDE SEQUENCE</scope>
    <source>
        <strain evidence="2">ATCC 39897</strain>
    </source>
</reference>
<proteinExistence type="predicted"/>
<evidence type="ECO:0000313" key="2">
    <source>
        <dbReference type="EMBL" id="AEA29654.1"/>
    </source>
</evidence>
<dbReference type="AlphaFoldDB" id="W5QK74"/>
<organism evidence="2">
    <name type="scientific">Streptomyces albus subsp. albus</name>
    <dbReference type="NCBI Taxonomy" id="67257"/>
    <lineage>
        <taxon>Bacteria</taxon>
        <taxon>Bacillati</taxon>
        <taxon>Actinomycetota</taxon>
        <taxon>Actinomycetes</taxon>
        <taxon>Kitasatosporales</taxon>
        <taxon>Streptomycetaceae</taxon>
        <taxon>Streptomyces</taxon>
    </lineage>
</organism>
<dbReference type="InterPro" id="IPR017850">
    <property type="entry name" value="Alkaline_phosphatase_core_sf"/>
</dbReference>
<dbReference type="Pfam" id="PF00884">
    <property type="entry name" value="Sulfatase"/>
    <property type="match status" value="1"/>
</dbReference>
<accession>W5QK74</accession>
<dbReference type="PANTHER" id="PTHR43108">
    <property type="entry name" value="N-ACETYLGLUCOSAMINE-6-SULFATASE FAMILY MEMBER"/>
    <property type="match status" value="1"/>
</dbReference>
<sequence length="53" mass="5747">MDDAVGKLVSMLREAGQLDNTYLFFSSNNGFFSGKHNVPPLGSSAARRVGQCR</sequence>
<dbReference type="GO" id="GO:0008449">
    <property type="term" value="F:N-acetylglucosamine-6-sulfatase activity"/>
    <property type="evidence" value="ECO:0007669"/>
    <property type="project" value="TreeGrafter"/>
</dbReference>
<protein>
    <recommendedName>
        <fullName evidence="1">Sulfatase N-terminal domain-containing protein</fullName>
    </recommendedName>
</protein>
<dbReference type="Gene3D" id="3.40.720.10">
    <property type="entry name" value="Alkaline Phosphatase, subunit A"/>
    <property type="match status" value="1"/>
</dbReference>
<dbReference type="EMBL" id="HQ872605">
    <property type="protein sequence ID" value="AEA29654.1"/>
    <property type="molecule type" value="Genomic_DNA"/>
</dbReference>
<dbReference type="PANTHER" id="PTHR43108:SF8">
    <property type="entry name" value="SD21168P"/>
    <property type="match status" value="1"/>
</dbReference>
<evidence type="ECO:0000259" key="1">
    <source>
        <dbReference type="Pfam" id="PF00884"/>
    </source>
</evidence>
<dbReference type="SUPFAM" id="SSF53649">
    <property type="entry name" value="Alkaline phosphatase-like"/>
    <property type="match status" value="1"/>
</dbReference>
<name>W5QK74_9ACTN</name>
<dbReference type="InterPro" id="IPR000917">
    <property type="entry name" value="Sulfatase_N"/>
</dbReference>